<evidence type="ECO:0000313" key="12">
    <source>
        <dbReference type="Proteomes" id="UP000286415"/>
    </source>
</evidence>
<evidence type="ECO:0000256" key="4">
    <source>
        <dbReference type="ARBA" id="ARBA00022679"/>
    </source>
</evidence>
<name>A0A419PP85_CLOSI</name>
<keyword evidence="9" id="KW-0472">Membrane</keyword>
<keyword evidence="8 10" id="KW-0333">Golgi apparatus</keyword>
<dbReference type="AlphaFoldDB" id="A0A419PP85"/>
<keyword evidence="6" id="KW-0735">Signal-anchor</keyword>
<dbReference type="InParanoid" id="A0A419PP85"/>
<dbReference type="GO" id="GO:0008194">
    <property type="term" value="F:UDP-glycosyltransferase activity"/>
    <property type="evidence" value="ECO:0007669"/>
    <property type="project" value="TreeGrafter"/>
</dbReference>
<dbReference type="Pfam" id="PF01762">
    <property type="entry name" value="Galactosyl_T"/>
    <property type="match status" value="1"/>
</dbReference>
<dbReference type="EMBL" id="NIRI02000056">
    <property type="protein sequence ID" value="KAG5442877.1"/>
    <property type="molecule type" value="Genomic_DNA"/>
</dbReference>
<comment type="similarity">
    <text evidence="2 10">Belongs to the glycosyltransferase 31 family.</text>
</comment>
<keyword evidence="12" id="KW-1185">Reference proteome</keyword>
<organism evidence="11 12">
    <name type="scientific">Clonorchis sinensis</name>
    <name type="common">Chinese liver fluke</name>
    <dbReference type="NCBI Taxonomy" id="79923"/>
    <lineage>
        <taxon>Eukaryota</taxon>
        <taxon>Metazoa</taxon>
        <taxon>Spiralia</taxon>
        <taxon>Lophotrochozoa</taxon>
        <taxon>Platyhelminthes</taxon>
        <taxon>Trematoda</taxon>
        <taxon>Digenea</taxon>
        <taxon>Opisthorchiida</taxon>
        <taxon>Opisthorchiata</taxon>
        <taxon>Opisthorchiidae</taxon>
        <taxon>Clonorchis</taxon>
    </lineage>
</organism>
<reference evidence="11 12" key="1">
    <citation type="journal article" date="2018" name="Biotechnol. Adv.">
        <title>Improved genomic resources and new bioinformatic workflow for the carcinogenic parasite Clonorchis sinensis: Biotechnological implications.</title>
        <authorList>
            <person name="Wang D."/>
            <person name="Korhonen P.K."/>
            <person name="Gasser R.B."/>
            <person name="Young N.D."/>
        </authorList>
    </citation>
    <scope>NUCLEOTIDE SEQUENCE [LARGE SCALE GENOMIC DNA]</scope>
    <source>
        <strain evidence="11">Cs-k2</strain>
    </source>
</reference>
<keyword evidence="3 10" id="KW-0328">Glycosyltransferase</keyword>
<comment type="subcellular location">
    <subcellularLocation>
        <location evidence="1 10">Golgi apparatus membrane</location>
        <topology evidence="1 10">Single-pass type II membrane protein</topology>
    </subcellularLocation>
</comment>
<dbReference type="Gene3D" id="3.90.550.50">
    <property type="match status" value="1"/>
</dbReference>
<comment type="caution">
    <text evidence="11">The sequence shown here is derived from an EMBL/GenBank/DDBJ whole genome shotgun (WGS) entry which is preliminary data.</text>
</comment>
<dbReference type="Proteomes" id="UP000286415">
    <property type="component" value="Unassembled WGS sequence"/>
</dbReference>
<evidence type="ECO:0000256" key="3">
    <source>
        <dbReference type="ARBA" id="ARBA00022676"/>
    </source>
</evidence>
<protein>
    <recommendedName>
        <fullName evidence="10">Hexosyltransferase</fullName>
        <ecNumber evidence="10">2.4.1.-</ecNumber>
    </recommendedName>
</protein>
<dbReference type="PANTHER" id="PTHR11214:SF349">
    <property type="entry name" value="BETA-1,3-GALACTOSYLTRANSFERASE BRN"/>
    <property type="match status" value="1"/>
</dbReference>
<keyword evidence="7" id="KW-1133">Transmembrane helix</keyword>
<evidence type="ECO:0000256" key="2">
    <source>
        <dbReference type="ARBA" id="ARBA00008661"/>
    </source>
</evidence>
<evidence type="ECO:0000256" key="8">
    <source>
        <dbReference type="ARBA" id="ARBA00023034"/>
    </source>
</evidence>
<evidence type="ECO:0000256" key="10">
    <source>
        <dbReference type="RuleBase" id="RU363063"/>
    </source>
</evidence>
<accession>A0A419PP85</accession>
<dbReference type="EC" id="2.4.1.-" evidence="10"/>
<evidence type="ECO:0000256" key="5">
    <source>
        <dbReference type="ARBA" id="ARBA00022692"/>
    </source>
</evidence>
<keyword evidence="4" id="KW-0808">Transferase</keyword>
<keyword evidence="5" id="KW-0812">Transmembrane</keyword>
<evidence type="ECO:0000256" key="9">
    <source>
        <dbReference type="ARBA" id="ARBA00023136"/>
    </source>
</evidence>
<dbReference type="GO" id="GO:0000139">
    <property type="term" value="C:Golgi membrane"/>
    <property type="evidence" value="ECO:0007669"/>
    <property type="project" value="UniProtKB-SubCell"/>
</dbReference>
<sequence length="385" mass="44131">MKHLDRVSTLRVCLFSLVFSLVLMLTAGPSSTDPHKREWLALGQLHGVRSAQTVHEEYCQNYQDEQLEDKNDPNIPDRPPFVQSDYLPTPMNINIFEQMCRISEGQRPSVNPCTNHDFPLLINAPGLCLPNQPVDVLLLISSNVTNYEQRDAIRRFWANAACWLGAKVKHVFLLDKLPPSTSTDQSAMEEGDIYSDIVQQKFVVDHENATSYKLLLGFRWTLAYCPQAKWLMFVNDDQFVNPFNTVSFLLSVSEAMRQRVVVGSVWYEPFARNVDSFLYFNGNRSEPDKRYPTFVATSGMLVSSVLAARIYLTMRFTQLDTHPDLFFARVLRKLFILPAHFSDIYAHNRIPQDAQKYERAILFPSGGKANQSEAWELLKCGKYCQ</sequence>
<dbReference type="GO" id="GO:0006493">
    <property type="term" value="P:protein O-linked glycosylation"/>
    <property type="evidence" value="ECO:0007669"/>
    <property type="project" value="TreeGrafter"/>
</dbReference>
<evidence type="ECO:0000256" key="7">
    <source>
        <dbReference type="ARBA" id="ARBA00022989"/>
    </source>
</evidence>
<dbReference type="GO" id="GO:0016758">
    <property type="term" value="F:hexosyltransferase activity"/>
    <property type="evidence" value="ECO:0007669"/>
    <property type="project" value="InterPro"/>
</dbReference>
<evidence type="ECO:0000313" key="11">
    <source>
        <dbReference type="EMBL" id="KAG5442877.1"/>
    </source>
</evidence>
<gene>
    <name evidence="11" type="ORF">CSKR_105176</name>
</gene>
<dbReference type="FunCoup" id="A0A419PP85">
    <property type="interactions" value="23"/>
</dbReference>
<reference evidence="11 12" key="2">
    <citation type="journal article" date="2021" name="Genomics">
        <title>High-quality reference genome for Clonorchis sinensis.</title>
        <authorList>
            <person name="Young N.D."/>
            <person name="Stroehlein A.J."/>
            <person name="Kinkar L."/>
            <person name="Wang T."/>
            <person name="Sohn W.M."/>
            <person name="Chang B.C.H."/>
            <person name="Kaur P."/>
            <person name="Weisz D."/>
            <person name="Dudchenko O."/>
            <person name="Aiden E.L."/>
            <person name="Korhonen P.K."/>
            <person name="Gasser R.B."/>
        </authorList>
    </citation>
    <scope>NUCLEOTIDE SEQUENCE [LARGE SCALE GENOMIC DNA]</scope>
    <source>
        <strain evidence="11">Cs-k2</strain>
    </source>
</reference>
<evidence type="ECO:0000256" key="6">
    <source>
        <dbReference type="ARBA" id="ARBA00022968"/>
    </source>
</evidence>
<dbReference type="PANTHER" id="PTHR11214">
    <property type="entry name" value="BETA-1,3-N-ACETYLGLUCOSAMINYLTRANSFERASE"/>
    <property type="match status" value="1"/>
</dbReference>
<dbReference type="STRING" id="79923.A0A419PP85"/>
<proteinExistence type="inferred from homology"/>
<evidence type="ECO:0000256" key="1">
    <source>
        <dbReference type="ARBA" id="ARBA00004323"/>
    </source>
</evidence>
<dbReference type="InterPro" id="IPR002659">
    <property type="entry name" value="Glyco_trans_31"/>
</dbReference>
<dbReference type="OrthoDB" id="6045055at2759"/>